<dbReference type="OMA" id="KACYLHE"/>
<dbReference type="Gene3D" id="3.80.10.10">
    <property type="entry name" value="Ribonuclease Inhibitor"/>
    <property type="match status" value="1"/>
</dbReference>
<sequence length="516" mass="58575">MHSLRFLSAEVLVSKGQLVRQNLSHLAHNLFPLLFKASYLQEKVEVIHDLVENWPLAEFNVGKLLGKTADHPEDISNRACSLCLTSCLAGLKDYVLNFSSPYAKRLKTVDLTGIKDVEVQLCPCRKTMGRWARTELLSRTCYDLLVDMQNSPFLPDVFEVSVDVFADIFVTERNYELVVQALLMRCHCPLKIRCKAFRVDNLALRKLFYIIKLTEPSSLGKFEVVHNVRLHMEHLQVLFNNVQFPKLASLTLPAGTFDVRRFTPEDEDTLSGIAEKMSQMTQLTELSLAFSTLTGRLRKLLSPLKTPLKMLDVSNCSLNHSDMAYLANSLHSENLEALDISGHDVADLYPSTFFKLLNRSSYTLKSLTLEECNIQDIHVNMLILGLIPCQKLEELKFLGNPLSSRALKCLFNVFIDFPKLKYIEFPVPKDCYASNISYPIGESDLSKFDHQKYERIVEDLHMIFLQAKREDIKASTPLYGGYDAAIQETGNELGISLLKSFQDALQNFSVALKEMS</sequence>
<reference evidence="5" key="2">
    <citation type="submission" date="2025-09" db="UniProtKB">
        <authorList>
            <consortium name="Ensembl"/>
        </authorList>
    </citation>
    <scope>IDENTIFICATION</scope>
</reference>
<evidence type="ECO:0000256" key="2">
    <source>
        <dbReference type="ARBA" id="ARBA00022614"/>
    </source>
</evidence>
<dbReference type="OrthoDB" id="8875973at2759"/>
<keyword evidence="2" id="KW-0433">Leucine-rich repeat</keyword>
<organism evidence="5 6">
    <name type="scientific">Pseudonaja textilis</name>
    <name type="common">Eastern brown snake</name>
    <dbReference type="NCBI Taxonomy" id="8673"/>
    <lineage>
        <taxon>Eukaryota</taxon>
        <taxon>Metazoa</taxon>
        <taxon>Chordata</taxon>
        <taxon>Craniata</taxon>
        <taxon>Vertebrata</taxon>
        <taxon>Euteleostomi</taxon>
        <taxon>Lepidosauria</taxon>
        <taxon>Squamata</taxon>
        <taxon>Bifurcata</taxon>
        <taxon>Unidentata</taxon>
        <taxon>Episquamata</taxon>
        <taxon>Toxicofera</taxon>
        <taxon>Serpentes</taxon>
        <taxon>Colubroidea</taxon>
        <taxon>Elapidae</taxon>
        <taxon>Hydrophiinae</taxon>
        <taxon>Pseudonaja</taxon>
    </lineage>
</organism>
<proteinExistence type="inferred from homology"/>
<dbReference type="PANTHER" id="PTHR14224">
    <property type="entry name" value="SIMILAR TO PREFERENTIALLY EXPRESSED ANTIGEN IN MELANOMA-LIKE 3"/>
    <property type="match status" value="1"/>
</dbReference>
<dbReference type="InterPro" id="IPR032675">
    <property type="entry name" value="LRR_dom_sf"/>
</dbReference>
<dbReference type="Ensembl" id="ENSPTXT00000018040.1">
    <property type="protein sequence ID" value="ENSPTXP00000017513.1"/>
    <property type="gene ID" value="ENSPTXG00000012033.1"/>
</dbReference>
<evidence type="ECO:0000313" key="5">
    <source>
        <dbReference type="Ensembl" id="ENSPTXP00000017513.1"/>
    </source>
</evidence>
<reference evidence="5" key="1">
    <citation type="submission" date="2025-08" db="UniProtKB">
        <authorList>
            <consortium name="Ensembl"/>
        </authorList>
    </citation>
    <scope>IDENTIFICATION</scope>
</reference>
<protein>
    <recommendedName>
        <fullName evidence="4">Leucine-rich repeat-containing protein 14B</fullName>
    </recommendedName>
</protein>
<dbReference type="KEGG" id="ptex:113444168"/>
<evidence type="ECO:0000256" key="3">
    <source>
        <dbReference type="ARBA" id="ARBA00022737"/>
    </source>
</evidence>
<keyword evidence="3" id="KW-0677">Repeat</keyword>
<keyword evidence="6" id="KW-1185">Reference proteome</keyword>
<dbReference type="GeneID" id="113444168"/>
<dbReference type="CTD" id="389257"/>
<dbReference type="GO" id="GO:0005737">
    <property type="term" value="C:cytoplasm"/>
    <property type="evidence" value="ECO:0007669"/>
    <property type="project" value="TreeGrafter"/>
</dbReference>
<name>A0A670Z6P9_PSETE</name>
<dbReference type="GeneTree" id="ENSGT01030000234531"/>
<dbReference type="FunFam" id="3.80.10.10:FF:000313">
    <property type="entry name" value="Leucine rich repeat containing 14B"/>
    <property type="match status" value="1"/>
</dbReference>
<evidence type="ECO:0000256" key="4">
    <source>
        <dbReference type="ARBA" id="ARBA00067566"/>
    </source>
</evidence>
<evidence type="ECO:0000256" key="1">
    <source>
        <dbReference type="ARBA" id="ARBA00009552"/>
    </source>
</evidence>
<dbReference type="PANTHER" id="PTHR14224:SF27">
    <property type="entry name" value="LEUCINE-RICH REPEAT-CONTAINING PROTEIN 14B"/>
    <property type="match status" value="1"/>
</dbReference>
<dbReference type="AlphaFoldDB" id="A0A670Z6P9"/>
<comment type="similarity">
    <text evidence="1">Belongs to the PRAME family. LRRC14 subfamily.</text>
</comment>
<dbReference type="InterPro" id="IPR050694">
    <property type="entry name" value="LRRC14/PRAME"/>
</dbReference>
<dbReference type="Proteomes" id="UP000472273">
    <property type="component" value="Unplaced"/>
</dbReference>
<dbReference type="SUPFAM" id="SSF52047">
    <property type="entry name" value="RNI-like"/>
    <property type="match status" value="1"/>
</dbReference>
<evidence type="ECO:0000313" key="6">
    <source>
        <dbReference type="Proteomes" id="UP000472273"/>
    </source>
</evidence>
<dbReference type="RefSeq" id="XP_026568561.1">
    <property type="nucleotide sequence ID" value="XM_026712776.1"/>
</dbReference>
<gene>
    <name evidence="5" type="primary">LRRC14B</name>
</gene>
<accession>A0A670Z6P9</accession>